<protein>
    <submittedName>
        <fullName evidence="2">DNA repair exonuclease SbcCD ATPase subunit</fullName>
    </submittedName>
</protein>
<organism evidence="2 3">
    <name type="scientific">Marinobacter oulmenensis</name>
    <dbReference type="NCBI Taxonomy" id="643747"/>
    <lineage>
        <taxon>Bacteria</taxon>
        <taxon>Pseudomonadati</taxon>
        <taxon>Pseudomonadota</taxon>
        <taxon>Gammaproteobacteria</taxon>
        <taxon>Pseudomonadales</taxon>
        <taxon>Marinobacteraceae</taxon>
        <taxon>Marinobacter</taxon>
    </lineage>
</organism>
<gene>
    <name evidence="2" type="ORF">HNR38_002839</name>
</gene>
<feature type="compositionally biased region" description="Basic and acidic residues" evidence="1">
    <location>
        <begin position="733"/>
        <end position="747"/>
    </location>
</feature>
<evidence type="ECO:0000313" key="2">
    <source>
        <dbReference type="EMBL" id="MBB5322338.1"/>
    </source>
</evidence>
<feature type="compositionally biased region" description="Basic and acidic residues" evidence="1">
    <location>
        <begin position="606"/>
        <end position="622"/>
    </location>
</feature>
<evidence type="ECO:0000313" key="3">
    <source>
        <dbReference type="Proteomes" id="UP000591735"/>
    </source>
</evidence>
<feature type="region of interest" description="Disordered" evidence="1">
    <location>
        <begin position="946"/>
        <end position="965"/>
    </location>
</feature>
<keyword evidence="3" id="KW-1185">Reference proteome</keyword>
<evidence type="ECO:0000256" key="1">
    <source>
        <dbReference type="SAM" id="MobiDB-lite"/>
    </source>
</evidence>
<feature type="region of interest" description="Disordered" evidence="1">
    <location>
        <begin position="601"/>
        <end position="623"/>
    </location>
</feature>
<feature type="region of interest" description="Disordered" evidence="1">
    <location>
        <begin position="82"/>
        <end position="123"/>
    </location>
</feature>
<dbReference type="RefSeq" id="WP_183705434.1">
    <property type="nucleotide sequence ID" value="NZ_JACHFE010000008.1"/>
</dbReference>
<name>A0A840UNY1_9GAMM</name>
<feature type="compositionally biased region" description="Basic and acidic residues" evidence="1">
    <location>
        <begin position="169"/>
        <end position="186"/>
    </location>
</feature>
<keyword evidence="2" id="KW-0378">Hydrolase</keyword>
<dbReference type="SUPFAM" id="SSF57997">
    <property type="entry name" value="Tropomyosin"/>
    <property type="match status" value="1"/>
</dbReference>
<comment type="caution">
    <text evidence="2">The sequence shown here is derived from an EMBL/GenBank/DDBJ whole genome shotgun (WGS) entry which is preliminary data.</text>
</comment>
<feature type="region of interest" description="Disordered" evidence="1">
    <location>
        <begin position="984"/>
        <end position="1034"/>
    </location>
</feature>
<dbReference type="EMBL" id="JACHFE010000008">
    <property type="protein sequence ID" value="MBB5322338.1"/>
    <property type="molecule type" value="Genomic_DNA"/>
</dbReference>
<feature type="region of interest" description="Disordered" evidence="1">
    <location>
        <begin position="731"/>
        <end position="757"/>
    </location>
</feature>
<dbReference type="AlphaFoldDB" id="A0A840UNY1"/>
<dbReference type="Proteomes" id="UP000591735">
    <property type="component" value="Unassembled WGS sequence"/>
</dbReference>
<reference evidence="2 3" key="1">
    <citation type="submission" date="2020-08" db="EMBL/GenBank/DDBJ databases">
        <title>Genomic Encyclopedia of Type Strains, Phase IV (KMG-IV): sequencing the most valuable type-strain genomes for metagenomic binning, comparative biology and taxonomic classification.</title>
        <authorList>
            <person name="Goeker M."/>
        </authorList>
    </citation>
    <scope>NUCLEOTIDE SEQUENCE [LARGE SCALE GENOMIC DNA]</scope>
    <source>
        <strain evidence="2 3">DSM 22359</strain>
    </source>
</reference>
<feature type="compositionally biased region" description="Polar residues" evidence="1">
    <location>
        <begin position="1020"/>
        <end position="1034"/>
    </location>
</feature>
<feature type="compositionally biased region" description="Acidic residues" evidence="1">
    <location>
        <begin position="748"/>
        <end position="757"/>
    </location>
</feature>
<dbReference type="GO" id="GO:0004527">
    <property type="term" value="F:exonuclease activity"/>
    <property type="evidence" value="ECO:0007669"/>
    <property type="project" value="UniProtKB-KW"/>
</dbReference>
<keyword evidence="2" id="KW-0540">Nuclease</keyword>
<sequence length="1068" mass="114943">MANQKQEVELLIKAGTEGLKSLGQLVKELESLGEDTSEASEKLEGLAGALDELRSQQKLVRQFADLKSQTKDLADQQATAKERATELGRALAQTEKPTRAQRNEFEKAKKAARQAEDAWQDNQRQLNGLRDSLGEAGISTRDLASEQQRIKREIAGVDEEVGSVTHELSQMRDNARAAARSSRELGEETEGSGKKVKKFRERLKGLSPILGKVGSGLKTAGLAVTGFVAAAGASAATMTIFSKGQAELADELTNTSNALGESRKNLQLWRIAGDRVGLSGEKVTDILRNVTERLGEFSRTGGGEAVDVMDTLNLKIEEFRNLSPAEQMQKLGQAIGSLSSKSEQVALLEKLASDASQLQPLLDDNAAGLRAIFEQAEQEGAIYSEEELSKLNRANDIYNDIDLKIRGLTARVGAELAPVVADATNRIVDLFDQSEGGEKLVSLFRRLSESAVGFVERLSDNSDSLGDKFSTLTSTLSFLGNTATAVFRGAQAAAAYFLTFLATGIAGVMTAVQGLALALNKVGAVSDSAYRSIAAKAEAARASVMDLQAQTLEYGAGAAEAAKAAVNAFNETESAAKKSAEEVEAAAGTLTTLPEDIKSAAQAGEEALKRQSEEARRARDELGELGVDSSQVLTGVANDARASIDSLGEMANKIAEAGYEGEEAAKLFQNGFEQALEKINSKEGLQALQSEIESLAESGQIGSEGAAKALEKVRQKLVQLKLSGDDAGGGLKENLKGVEEEGKKASEAVDDVGDSAEDSGNKAAAAFDWFGAVLTAARTAVTKLSKSARNLFENEIGSNAFVQEAESAREALFRVDQELTRVQSSLNRVGAHEGFTRWALETEEASLRVQRQFWSQAAAMENLVDRVNSGSYSMQELDNIAARANDRFDLLDSQRLAGLQSAIDSARSKMESLKSSAESALNSLRQRLADISGDTEEAQRLQYEAERQRLEEERDRARKAGADEAAADYQNALDTLEQIYKVEQQNRKEEQNEREKKAADRAREQEMAELERQNARRSNKANPPANQQVSTQPVKTINVNLGGETFRVVAEDDTALLNALEKARGTAA</sequence>
<feature type="region of interest" description="Disordered" evidence="1">
    <location>
        <begin position="163"/>
        <end position="195"/>
    </location>
</feature>
<feature type="compositionally biased region" description="Basic and acidic residues" evidence="1">
    <location>
        <begin position="984"/>
        <end position="1014"/>
    </location>
</feature>
<accession>A0A840UNY1</accession>
<keyword evidence="2" id="KW-0269">Exonuclease</keyword>
<proteinExistence type="predicted"/>
<feature type="compositionally biased region" description="Basic and acidic residues" evidence="1">
    <location>
        <begin position="96"/>
        <end position="116"/>
    </location>
</feature>
<feature type="compositionally biased region" description="Basic and acidic residues" evidence="1">
    <location>
        <begin position="946"/>
        <end position="962"/>
    </location>
</feature>